<evidence type="ECO:0000256" key="1">
    <source>
        <dbReference type="ARBA" id="ARBA00004430"/>
    </source>
</evidence>
<dbReference type="PROSITE" id="PS50309">
    <property type="entry name" value="DC"/>
    <property type="match status" value="2"/>
</dbReference>
<comment type="subunit">
    <text evidence="12">Interacts (via the doublecortin domains) with microtubules. Interacts with RP1L1. Interacts with MAK.</text>
</comment>
<evidence type="ECO:0000259" key="15">
    <source>
        <dbReference type="PROSITE" id="PS50095"/>
    </source>
</evidence>
<dbReference type="PROSITE" id="PS50095">
    <property type="entry name" value="PLAT"/>
    <property type="match status" value="3"/>
</dbReference>
<evidence type="ECO:0000256" key="10">
    <source>
        <dbReference type="ARBA" id="ARBA00043933"/>
    </source>
</evidence>
<comment type="subcellular location">
    <subcellularLocation>
        <location evidence="2">Cell projection</location>
        <location evidence="2">Cilium</location>
        <location evidence="2">Photoreceptor outer segment</location>
    </subcellularLocation>
    <subcellularLocation>
        <location evidence="1">Cytoplasm</location>
        <location evidence="1">Cytoskeleton</location>
        <location evidence="1">Cilium axoneme</location>
    </subcellularLocation>
</comment>
<keyword evidence="3" id="KW-0963">Cytoplasm</keyword>
<dbReference type="GO" id="GO:0005930">
    <property type="term" value="C:axoneme"/>
    <property type="evidence" value="ECO:0007669"/>
    <property type="project" value="UniProtKB-SubCell"/>
</dbReference>
<dbReference type="GO" id="GO:0032391">
    <property type="term" value="C:photoreceptor connecting cilium"/>
    <property type="evidence" value="ECO:0007669"/>
    <property type="project" value="UniProtKB-ARBA"/>
</dbReference>
<proteinExistence type="predicted"/>
<feature type="region of interest" description="Disordered" evidence="14">
    <location>
        <begin position="1"/>
        <end position="25"/>
    </location>
</feature>
<name>A0A8C4UHH2_FALTI</name>
<keyword evidence="4" id="KW-0716">Sensory transduction</keyword>
<dbReference type="InterPro" id="IPR008996">
    <property type="entry name" value="IL1/FGF"/>
</dbReference>
<keyword evidence="6" id="KW-0970">Cilium biogenesis/degradation</keyword>
<dbReference type="CDD" id="cd23312">
    <property type="entry name" value="beta-trefoil_FGF_RP1"/>
    <property type="match status" value="2"/>
</dbReference>
<dbReference type="GO" id="GO:0030030">
    <property type="term" value="P:cell projection organization"/>
    <property type="evidence" value="ECO:0007669"/>
    <property type="project" value="UniProtKB-KW"/>
</dbReference>
<feature type="region of interest" description="Disordered" evidence="14">
    <location>
        <begin position="793"/>
        <end position="846"/>
    </location>
</feature>
<evidence type="ECO:0000256" key="13">
    <source>
        <dbReference type="PROSITE-ProRule" id="PRU00152"/>
    </source>
</evidence>
<dbReference type="SMART" id="SM00308">
    <property type="entry name" value="LH2"/>
    <property type="match status" value="3"/>
</dbReference>
<dbReference type="Gene3D" id="2.80.10.50">
    <property type="match status" value="2"/>
</dbReference>
<feature type="domain" description="Doublecortin" evidence="16">
    <location>
        <begin position="162"/>
        <end position="241"/>
    </location>
</feature>
<comment type="function">
    <text evidence="10">Microtubule-associated protein regulating the stability and length of the microtubule-based axoneme of photoreceptors. Required for the differentiation of photoreceptor cells, it plays a role in the organization of the outer segment of rod and cone photoreceptors ensuring the correct orientation and higher-order stacking of outer segment disks along the photoreceptor axoneme.</text>
</comment>
<dbReference type="GO" id="GO:0035556">
    <property type="term" value="P:intracellular signal transduction"/>
    <property type="evidence" value="ECO:0007669"/>
    <property type="project" value="InterPro"/>
</dbReference>
<keyword evidence="7" id="KW-0969">Cilium</keyword>
<keyword evidence="18" id="KW-1185">Reference proteome</keyword>
<reference evidence="17" key="1">
    <citation type="submission" date="2025-08" db="UniProtKB">
        <authorList>
            <consortium name="Ensembl"/>
        </authorList>
    </citation>
    <scope>IDENTIFICATION</scope>
</reference>
<dbReference type="Gene3D" id="2.40.180.10">
    <property type="entry name" value="Catalase core domain"/>
    <property type="match status" value="2"/>
</dbReference>
<keyword evidence="5" id="KW-0677">Repeat</keyword>
<evidence type="ECO:0000256" key="9">
    <source>
        <dbReference type="ARBA" id="ARBA00023273"/>
    </source>
</evidence>
<sequence>MSETPSTSYSVNQPNSSESEQTLSTRHFNVTEPVVAKRICFYKSGDPQFNGIKMVINNRSYKTFDALLDSLSKRVPLPFGVRNISTPKGRHSVTNLEDLEDGKSYICSHQRKMKPINLEQASKKPLPWQISRPVSARRRAVQLARENEDGFGHRESKITTPRKILVFKNGDVRLRRTIVLGKKNTQTFEAFLDYMSELMQYPVVKLYTTNGRKVPNLQALILCSGAVVAAGREPFKPSNYDSLGYSRPAKLLGIANRVYPKANTKPESENSKKWKVSVLTSDTPSAGTSSKVYITLYGDHSSSGPIFLDGEEGKLFQRGNEDIFTVITGNIGHLYKIRIGHTNTGSSLAWHCEEVQLLNLLSGEQFSFPAHRWLAWDQADGEIPVELPVLQQGQPVLPVTVYEVHVTTGELWNAGTEADVYISVYGERGDTGSRQLLRSQKSKKFLKGQTDIFAVEAVHLGHLYKIVIGHNGLGSGNGWFLDKVVIKDPTTDLDYTFLCRRWLDEGQDDGNIVRELTVTDWAAEKWKFQTGNTLQFYNRLTRGFICLSPDSKVDALGDKKNKYGLFDVNVKRGNTYIFTSNQMPCLALALANGHVIGKVRNTFTCCELRVHLQPNGCAILESARNPGHTVTFNLQGEVAGETTGYAGFSQEFVVHVKGVFHHGAIILLNTSLCQALSLRPDGSCSGAGQQQQESYWKVHKIGSGLCMFESVRNPRMYLKIKDDQCNGTGTGDEYCHFKIEKNLETGSVSLESVRNRGIYVGLLPDGQTKPVINTGERNIFFYPQVIKFGREEPMGTSAAASQERKGIGESQLQPAKAQKPVSQSPSTFPPSKEMRNPQGGECPLPSHDEWKVSVLTGSAGTEANVALWIYGDRGVAGPITLGKDNRKQLFLPRQEDEFQVANEDYFVIEFLCELPVVEAGKPIYPIVLYHVYVYTGDLEQADTDSAVYLCIYGKRGDSGLRLLHKTGMRVTLQRGMVSAFEVEAVSLAKLQKVLLRCEASAKSQYWYCDKVIVRETENNLEYVFSCERWLPFVSQGVIHSEIELYPQGKVYCSFMKVRSVISNYSEEIWAEFTL</sequence>
<dbReference type="InterPro" id="IPR001024">
    <property type="entry name" value="PLAT/LH2_dom"/>
</dbReference>
<dbReference type="CDD" id="cd01756">
    <property type="entry name" value="PLAT_repeat"/>
    <property type="match status" value="3"/>
</dbReference>
<evidence type="ECO:0000256" key="12">
    <source>
        <dbReference type="ARBA" id="ARBA00046756"/>
    </source>
</evidence>
<evidence type="ECO:0000256" key="4">
    <source>
        <dbReference type="ARBA" id="ARBA00022606"/>
    </source>
</evidence>
<keyword evidence="9" id="KW-0966">Cell projection</keyword>
<dbReference type="SUPFAM" id="SSF49723">
    <property type="entry name" value="Lipase/lipooxygenase domain (PLAT/LH2 domain)"/>
    <property type="match status" value="4"/>
</dbReference>
<evidence type="ECO:0000256" key="2">
    <source>
        <dbReference type="ARBA" id="ARBA00004504"/>
    </source>
</evidence>
<dbReference type="SUPFAM" id="SSF89837">
    <property type="entry name" value="Doublecortin (DC)"/>
    <property type="match status" value="2"/>
</dbReference>
<dbReference type="SUPFAM" id="SSF50353">
    <property type="entry name" value="Cytokine"/>
    <property type="match status" value="2"/>
</dbReference>
<feature type="domain" description="Doublecortin" evidence="16">
    <location>
        <begin position="37"/>
        <end position="119"/>
    </location>
</feature>
<accession>A0A8C4UHH2</accession>
<evidence type="ECO:0000259" key="16">
    <source>
        <dbReference type="PROSITE" id="PS50309"/>
    </source>
</evidence>
<dbReference type="CDD" id="cd17147">
    <property type="entry name" value="DCX2_RP1"/>
    <property type="match status" value="1"/>
</dbReference>
<organism evidence="17 18">
    <name type="scientific">Falco tinnunculus</name>
    <name type="common">Common kestrel</name>
    <dbReference type="NCBI Taxonomy" id="100819"/>
    <lineage>
        <taxon>Eukaryota</taxon>
        <taxon>Metazoa</taxon>
        <taxon>Chordata</taxon>
        <taxon>Craniata</taxon>
        <taxon>Vertebrata</taxon>
        <taxon>Euteleostomi</taxon>
        <taxon>Archelosauria</taxon>
        <taxon>Archosauria</taxon>
        <taxon>Dinosauria</taxon>
        <taxon>Saurischia</taxon>
        <taxon>Theropoda</taxon>
        <taxon>Coelurosauria</taxon>
        <taxon>Aves</taxon>
        <taxon>Neognathae</taxon>
        <taxon>Neoaves</taxon>
        <taxon>Telluraves</taxon>
        <taxon>Australaves</taxon>
        <taxon>Falconiformes</taxon>
        <taxon>Falconidae</taxon>
        <taxon>Falco</taxon>
    </lineage>
</organism>
<protein>
    <recommendedName>
        <fullName evidence="11">Oxygen-regulated protein 1</fullName>
    </recommendedName>
</protein>
<dbReference type="AlphaFoldDB" id="A0A8C4UHH2"/>
<dbReference type="Pfam" id="PF03607">
    <property type="entry name" value="DCX"/>
    <property type="match status" value="2"/>
</dbReference>
<reference evidence="17" key="2">
    <citation type="submission" date="2025-09" db="UniProtKB">
        <authorList>
            <consortium name="Ensembl"/>
        </authorList>
    </citation>
    <scope>IDENTIFICATION</scope>
</reference>
<dbReference type="Gene3D" id="3.10.20.230">
    <property type="entry name" value="Doublecortin domain"/>
    <property type="match status" value="2"/>
</dbReference>
<evidence type="ECO:0000256" key="7">
    <source>
        <dbReference type="ARBA" id="ARBA00023069"/>
    </source>
</evidence>
<dbReference type="SMART" id="SM00537">
    <property type="entry name" value="DCX"/>
    <property type="match status" value="2"/>
</dbReference>
<evidence type="ECO:0000256" key="3">
    <source>
        <dbReference type="ARBA" id="ARBA00022490"/>
    </source>
</evidence>
<dbReference type="PANTHER" id="PTHR45901">
    <property type="entry name" value="PROTEIN CBG12474"/>
    <property type="match status" value="1"/>
</dbReference>
<dbReference type="InterPro" id="IPR036572">
    <property type="entry name" value="Doublecortin_dom_sf"/>
</dbReference>
<dbReference type="InterPro" id="IPR003533">
    <property type="entry name" value="Doublecortin_dom"/>
</dbReference>
<dbReference type="Gene3D" id="2.60.60.20">
    <property type="entry name" value="PLAT/LH2 domain"/>
    <property type="match status" value="2"/>
</dbReference>
<keyword evidence="8" id="KW-0206">Cytoskeleton</keyword>
<feature type="domain" description="PLAT" evidence="15">
    <location>
        <begin position="927"/>
        <end position="1044"/>
    </location>
</feature>
<dbReference type="Ensembl" id="ENSFTIT00000013243.1">
    <property type="protein sequence ID" value="ENSFTIP00000012702.1"/>
    <property type="gene ID" value="ENSFTIG00000008475.1"/>
</dbReference>
<evidence type="ECO:0000313" key="18">
    <source>
        <dbReference type="Proteomes" id="UP000694562"/>
    </source>
</evidence>
<evidence type="ECO:0000313" key="17">
    <source>
        <dbReference type="Ensembl" id="ENSFTIP00000012702.1"/>
    </source>
</evidence>
<evidence type="ECO:0000256" key="11">
    <source>
        <dbReference type="ARBA" id="ARBA00044186"/>
    </source>
</evidence>
<dbReference type="FunFam" id="3.10.20.230:FF:000007">
    <property type="entry name" value="Oxygen-regulated protein 1"/>
    <property type="match status" value="1"/>
</dbReference>
<dbReference type="Proteomes" id="UP000694562">
    <property type="component" value="Unplaced"/>
</dbReference>
<dbReference type="InterPro" id="IPR036392">
    <property type="entry name" value="PLAT/LH2_dom_sf"/>
</dbReference>
<feature type="domain" description="PLAT" evidence="15">
    <location>
        <begin position="400"/>
        <end position="517"/>
    </location>
</feature>
<dbReference type="InterPro" id="IPR052970">
    <property type="entry name" value="Inner_ear_hair_cell_LOXHD"/>
</dbReference>
<evidence type="ECO:0000256" key="8">
    <source>
        <dbReference type="ARBA" id="ARBA00023212"/>
    </source>
</evidence>
<evidence type="ECO:0000256" key="14">
    <source>
        <dbReference type="SAM" id="MobiDB-lite"/>
    </source>
</evidence>
<dbReference type="Pfam" id="PF01477">
    <property type="entry name" value="PLAT"/>
    <property type="match status" value="3"/>
</dbReference>
<dbReference type="CDD" id="cd17145">
    <property type="entry name" value="DCX1_RP1"/>
    <property type="match status" value="1"/>
</dbReference>
<dbReference type="GO" id="GO:0009416">
    <property type="term" value="P:response to light stimulus"/>
    <property type="evidence" value="ECO:0007669"/>
    <property type="project" value="UniProtKB-ARBA"/>
</dbReference>
<comment type="caution">
    <text evidence="13">Lacks conserved residue(s) required for the propagation of feature annotation.</text>
</comment>
<dbReference type="FunFam" id="3.10.20.230:FF:000006">
    <property type="entry name" value="Oxygen-regulated protein 1"/>
    <property type="match status" value="1"/>
</dbReference>
<dbReference type="GO" id="GO:0001917">
    <property type="term" value="C:photoreceptor inner segment"/>
    <property type="evidence" value="ECO:0007669"/>
    <property type="project" value="UniProtKB-ARBA"/>
</dbReference>
<evidence type="ECO:0000256" key="5">
    <source>
        <dbReference type="ARBA" id="ARBA00022737"/>
    </source>
</evidence>
<dbReference type="PANTHER" id="PTHR45901:SF7">
    <property type="entry name" value="OXYGEN-REGULATED PROTEIN 1"/>
    <property type="match status" value="1"/>
</dbReference>
<evidence type="ECO:0000256" key="6">
    <source>
        <dbReference type="ARBA" id="ARBA00022794"/>
    </source>
</evidence>
<feature type="domain" description="PLAT" evidence="15">
    <location>
        <begin position="272"/>
        <end position="388"/>
    </location>
</feature>
<dbReference type="GO" id="GO:0001750">
    <property type="term" value="C:photoreceptor outer segment"/>
    <property type="evidence" value="ECO:0007669"/>
    <property type="project" value="UniProtKB-SubCell"/>
</dbReference>